<dbReference type="RefSeq" id="WP_115792588.1">
    <property type="nucleotide sequence ID" value="NZ_QSLN01000006.1"/>
</dbReference>
<dbReference type="Proteomes" id="UP000256329">
    <property type="component" value="Unassembled WGS sequence"/>
</dbReference>
<organism evidence="1 2">
    <name type="scientific">Ammonifex thiophilus</name>
    <dbReference type="NCBI Taxonomy" id="444093"/>
    <lineage>
        <taxon>Bacteria</taxon>
        <taxon>Bacillati</taxon>
        <taxon>Bacillota</taxon>
        <taxon>Clostridia</taxon>
        <taxon>Thermoanaerobacterales</taxon>
        <taxon>Thermoanaerobacteraceae</taxon>
        <taxon>Ammonifex</taxon>
    </lineage>
</organism>
<dbReference type="Pfam" id="PF10923">
    <property type="entry name" value="BrxC_BrxD"/>
    <property type="match status" value="2"/>
</dbReference>
<evidence type="ECO:0000313" key="1">
    <source>
        <dbReference type="EMBL" id="RDV83259.1"/>
    </source>
</evidence>
<dbReference type="InterPro" id="IPR021228">
    <property type="entry name" value="BrxD"/>
</dbReference>
<keyword evidence="2" id="KW-1185">Reference proteome</keyword>
<dbReference type="EMBL" id="QSLN01000006">
    <property type="protein sequence ID" value="RDV83259.1"/>
    <property type="molecule type" value="Genomic_DNA"/>
</dbReference>
<dbReference type="OrthoDB" id="9772976at2"/>
<protein>
    <recommendedName>
        <fullName evidence="3">ATP-binding protein</fullName>
    </recommendedName>
</protein>
<reference evidence="1 2" key="1">
    <citation type="submission" date="2018-08" db="EMBL/GenBank/DDBJ databases">
        <title>Form III RuBisCO-mediated autotrophy in Thermodesulfobium bacteria.</title>
        <authorList>
            <person name="Toshchakov S.V."/>
            <person name="Kublanov I.V."/>
            <person name="Frolov E."/>
            <person name="Bonch-Osmolovskaya E.A."/>
            <person name="Tourova T.P."/>
            <person name="Chernych N.A."/>
            <person name="Lebedinsky A.V."/>
        </authorList>
    </citation>
    <scope>NUCLEOTIDE SEQUENCE [LARGE SCALE GENOMIC DNA]</scope>
    <source>
        <strain evidence="1 2">SR</strain>
    </source>
</reference>
<evidence type="ECO:0000313" key="2">
    <source>
        <dbReference type="Proteomes" id="UP000256329"/>
    </source>
</evidence>
<dbReference type="AlphaFoldDB" id="A0A3D8P3F0"/>
<proteinExistence type="predicted"/>
<dbReference type="SUPFAM" id="SSF52540">
    <property type="entry name" value="P-loop containing nucleoside triphosphate hydrolases"/>
    <property type="match status" value="1"/>
</dbReference>
<dbReference type="InterPro" id="IPR027417">
    <property type="entry name" value="P-loop_NTPase"/>
</dbReference>
<evidence type="ECO:0008006" key="3">
    <source>
        <dbReference type="Google" id="ProtNLM"/>
    </source>
</evidence>
<name>A0A3D8P3F0_9THEO</name>
<sequence length="408" mass="46964">MRDYQAVATVEALRSGVTSRHLAAIFSYGREALLERVERDLEEVSREGRPRALLLRGHFGEGKTHFLNLVLNRAREKNFAVSFVVLSKETPFNRLDRVYPKVVAGTYLPGTEDPGIEVLLRDLRPGHPLTEDLLAAVREELHPKLFYVLKNYLATGDTYHQHLLYSDLAGEWIPLAQLKSLHRLNFGRALKTPPFRPQADAWDYFRFLAQLIKKRGFAGWVILFDEFELVGTLGLAARSESYFNLARFLFPQEGKELPHTFAVFSTAHQLWEFRLLPQERHRPDKEEVTARFRTKGEPEKAERARQAIDALLRDVVDLNPLSSSEVQRMLSKVAEFHAQAYGWRPEVNLEELLQKLLNNPKAQRLRTKIRYTVEYLDLKYLYREEPEVEAGELEEGALEEAAVAGEEA</sequence>
<comment type="caution">
    <text evidence="1">The sequence shown here is derived from an EMBL/GenBank/DDBJ whole genome shotgun (WGS) entry which is preliminary data.</text>
</comment>
<accession>A0A3D8P3F0</accession>
<gene>
    <name evidence="1" type="ORF">DXX99_05985</name>
</gene>